<dbReference type="PANTHER" id="PTHR45649">
    <property type="entry name" value="AMINO-ACID PERMEASE BAT1"/>
    <property type="match status" value="1"/>
</dbReference>
<dbReference type="GO" id="GO:0022857">
    <property type="term" value="F:transmembrane transporter activity"/>
    <property type="evidence" value="ECO:0007669"/>
    <property type="project" value="InterPro"/>
</dbReference>
<dbReference type="Proteomes" id="UP000053263">
    <property type="component" value="Unassembled WGS sequence"/>
</dbReference>
<evidence type="ECO:0000256" key="2">
    <source>
        <dbReference type="ARBA" id="ARBA00022448"/>
    </source>
</evidence>
<feature type="transmembrane region" description="Helical" evidence="6">
    <location>
        <begin position="367"/>
        <end position="387"/>
    </location>
</feature>
<dbReference type="PANTHER" id="PTHR45649:SF6">
    <property type="entry name" value="GABA-SPECIFIC PERMEASE"/>
    <property type="match status" value="1"/>
</dbReference>
<feature type="transmembrane region" description="Helical" evidence="6">
    <location>
        <begin position="393"/>
        <end position="415"/>
    </location>
</feature>
<feature type="transmembrane region" description="Helical" evidence="6">
    <location>
        <begin position="184"/>
        <end position="202"/>
    </location>
</feature>
<dbReference type="GO" id="GO:0006865">
    <property type="term" value="P:amino acid transport"/>
    <property type="evidence" value="ECO:0007669"/>
    <property type="project" value="InterPro"/>
</dbReference>
<feature type="transmembrane region" description="Helical" evidence="6">
    <location>
        <begin position="259"/>
        <end position="278"/>
    </location>
</feature>
<sequence>METVKRNDEALLAGLGYRQEFKRSFTPFEVFGVGFSIIGLFPLSRASVLVYAIPNGGAVAMVWGWATCAFFLTFIALAMAELGSAAPTSGGLYYWTFMFSSPRWRTLLAWIVGYSNTIGNLSAVASVDWGCAVQIMAAVSIGSGLSFAPTTAQTFGVYVALLVCHGSICSLAPKVIARLQTVYVVLNVLLCLVIIIGLPSATPHEFRNSAKYAFGSFENVDGWPNGYAFILSFLAPLWTIGGFDASVHISEEATNASVAVPWAIIYSTTSGSVLGWAINVALAFSMGTDLESIIDSPIGQPMASILFNVFGQRGTLTIWAFVVIIQFMMGTSILTAASRQSFAFSRDGGLPFSDVLYRVSARTGAPVNSVWFTVFNALLLGLLSFAGPSAIGAVFSLAVTAQFISYSIAISARFLGGKEFRPGPFTLGIFSPIVAVIAVAWMIFTTVVFLFPTSPNPSAPDMNWTVVVLGGVITLSVVYFYFPLYGGVYWFTGPIANIGHGVHAQDSVFQEPSEKQDDKGSVLAVNVEVTSSL</sequence>
<organism evidence="7 8">
    <name type="scientific">Plicaturopsis crispa FD-325 SS-3</name>
    <dbReference type="NCBI Taxonomy" id="944288"/>
    <lineage>
        <taxon>Eukaryota</taxon>
        <taxon>Fungi</taxon>
        <taxon>Dikarya</taxon>
        <taxon>Basidiomycota</taxon>
        <taxon>Agaricomycotina</taxon>
        <taxon>Agaricomycetes</taxon>
        <taxon>Agaricomycetidae</taxon>
        <taxon>Amylocorticiales</taxon>
        <taxon>Amylocorticiaceae</taxon>
        <taxon>Plicatura</taxon>
        <taxon>Plicaturopsis crispa</taxon>
    </lineage>
</organism>
<evidence type="ECO:0000256" key="4">
    <source>
        <dbReference type="ARBA" id="ARBA00022989"/>
    </source>
</evidence>
<dbReference type="AlphaFoldDB" id="A0A0C9T590"/>
<dbReference type="Pfam" id="PF13520">
    <property type="entry name" value="AA_permease_2"/>
    <property type="match status" value="1"/>
</dbReference>
<evidence type="ECO:0000313" key="8">
    <source>
        <dbReference type="Proteomes" id="UP000053263"/>
    </source>
</evidence>
<keyword evidence="4 6" id="KW-1133">Transmembrane helix</keyword>
<gene>
    <name evidence="7" type="ORF">PLICRDRAFT_117614</name>
</gene>
<evidence type="ECO:0008006" key="9">
    <source>
        <dbReference type="Google" id="ProtNLM"/>
    </source>
</evidence>
<dbReference type="InterPro" id="IPR002293">
    <property type="entry name" value="AA/rel_permease1"/>
</dbReference>
<evidence type="ECO:0000256" key="1">
    <source>
        <dbReference type="ARBA" id="ARBA00004141"/>
    </source>
</evidence>
<feature type="transmembrane region" description="Helical" evidence="6">
    <location>
        <begin position="155"/>
        <end position="172"/>
    </location>
</feature>
<dbReference type="InterPro" id="IPR004840">
    <property type="entry name" value="Amino_acid_permease_CS"/>
</dbReference>
<feature type="transmembrane region" description="Helical" evidence="6">
    <location>
        <begin position="427"/>
        <end position="451"/>
    </location>
</feature>
<dbReference type="GO" id="GO:0016020">
    <property type="term" value="C:membrane"/>
    <property type="evidence" value="ECO:0007669"/>
    <property type="project" value="UniProtKB-SubCell"/>
</dbReference>
<keyword evidence="2" id="KW-0813">Transport</keyword>
<comment type="subcellular location">
    <subcellularLocation>
        <location evidence="1">Membrane</location>
        <topology evidence="1">Multi-pass membrane protein</topology>
    </subcellularLocation>
</comment>
<protein>
    <recommendedName>
        <fullName evidence="9">APC amino acid permease</fullName>
    </recommendedName>
</protein>
<feature type="transmembrane region" description="Helical" evidence="6">
    <location>
        <begin position="226"/>
        <end position="247"/>
    </location>
</feature>
<proteinExistence type="predicted"/>
<feature type="transmembrane region" description="Helical" evidence="6">
    <location>
        <begin position="463"/>
        <end position="482"/>
    </location>
</feature>
<dbReference type="PIRSF" id="PIRSF006060">
    <property type="entry name" value="AA_transporter"/>
    <property type="match status" value="1"/>
</dbReference>
<keyword evidence="3 6" id="KW-0812">Transmembrane</keyword>
<keyword evidence="8" id="KW-1185">Reference proteome</keyword>
<dbReference type="Gene3D" id="1.20.1740.10">
    <property type="entry name" value="Amino acid/polyamine transporter I"/>
    <property type="match status" value="1"/>
</dbReference>
<evidence type="ECO:0000256" key="5">
    <source>
        <dbReference type="ARBA" id="ARBA00023136"/>
    </source>
</evidence>
<keyword evidence="5 6" id="KW-0472">Membrane</keyword>
<name>A0A0C9T590_PLICR</name>
<evidence type="ECO:0000256" key="6">
    <source>
        <dbReference type="SAM" id="Phobius"/>
    </source>
</evidence>
<dbReference type="HOGENOM" id="CLU_004495_0_3_1"/>
<evidence type="ECO:0000313" key="7">
    <source>
        <dbReference type="EMBL" id="KII84524.1"/>
    </source>
</evidence>
<feature type="transmembrane region" description="Helical" evidence="6">
    <location>
        <begin position="60"/>
        <end position="80"/>
    </location>
</feature>
<dbReference type="EMBL" id="KN832570">
    <property type="protein sequence ID" value="KII84524.1"/>
    <property type="molecule type" value="Genomic_DNA"/>
</dbReference>
<accession>A0A0C9T590</accession>
<feature type="transmembrane region" description="Helical" evidence="6">
    <location>
        <begin position="316"/>
        <end position="337"/>
    </location>
</feature>
<dbReference type="OrthoDB" id="4476201at2759"/>
<evidence type="ECO:0000256" key="3">
    <source>
        <dbReference type="ARBA" id="ARBA00022692"/>
    </source>
</evidence>
<feature type="transmembrane region" description="Helical" evidence="6">
    <location>
        <begin position="30"/>
        <end position="53"/>
    </location>
</feature>
<dbReference type="PROSITE" id="PS00218">
    <property type="entry name" value="AMINO_ACID_PERMEASE_1"/>
    <property type="match status" value="1"/>
</dbReference>
<reference evidence="7 8" key="1">
    <citation type="submission" date="2014-06" db="EMBL/GenBank/DDBJ databases">
        <title>Evolutionary Origins and Diversification of the Mycorrhizal Mutualists.</title>
        <authorList>
            <consortium name="DOE Joint Genome Institute"/>
            <consortium name="Mycorrhizal Genomics Consortium"/>
            <person name="Kohler A."/>
            <person name="Kuo A."/>
            <person name="Nagy L.G."/>
            <person name="Floudas D."/>
            <person name="Copeland A."/>
            <person name="Barry K.W."/>
            <person name="Cichocki N."/>
            <person name="Veneault-Fourrey C."/>
            <person name="LaButti K."/>
            <person name="Lindquist E.A."/>
            <person name="Lipzen A."/>
            <person name="Lundell T."/>
            <person name="Morin E."/>
            <person name="Murat C."/>
            <person name="Riley R."/>
            <person name="Ohm R."/>
            <person name="Sun H."/>
            <person name="Tunlid A."/>
            <person name="Henrissat B."/>
            <person name="Grigoriev I.V."/>
            <person name="Hibbett D.S."/>
            <person name="Martin F."/>
        </authorList>
    </citation>
    <scope>NUCLEOTIDE SEQUENCE [LARGE SCALE GENOMIC DNA]</scope>
    <source>
        <strain evidence="7 8">FD-325 SS-3</strain>
    </source>
</reference>